<dbReference type="SUPFAM" id="SSF57362">
    <property type="entry name" value="BPTI-like"/>
    <property type="match status" value="1"/>
</dbReference>
<dbReference type="EnsemblMetazoa" id="XM_050652379.1">
    <property type="protein sequence ID" value="XP_050508336.1"/>
    <property type="gene ID" value="LOC126885679"/>
</dbReference>
<evidence type="ECO:0000313" key="3">
    <source>
        <dbReference type="EnsemblMetazoa" id="XP_050508336.1"/>
    </source>
</evidence>
<dbReference type="AlphaFoldDB" id="A0A6P7H1V0"/>
<feature type="signal peptide" evidence="1">
    <location>
        <begin position="1"/>
        <end position="19"/>
    </location>
</feature>
<dbReference type="PROSITE" id="PS50279">
    <property type="entry name" value="BPTI_KUNITZ_2"/>
    <property type="match status" value="1"/>
</dbReference>
<name>A0A6P7H1V0_DIAVI</name>
<evidence type="ECO:0000313" key="5">
    <source>
        <dbReference type="RefSeq" id="XP_028150050.1"/>
    </source>
</evidence>
<dbReference type="Gene3D" id="4.10.410.10">
    <property type="entry name" value="Pancreatic trypsin inhibitor Kunitz domain"/>
    <property type="match status" value="1"/>
</dbReference>
<dbReference type="GO" id="GO:0004867">
    <property type="term" value="F:serine-type endopeptidase inhibitor activity"/>
    <property type="evidence" value="ECO:0007669"/>
    <property type="project" value="InterPro"/>
</dbReference>
<evidence type="ECO:0000313" key="4">
    <source>
        <dbReference type="Proteomes" id="UP001652700"/>
    </source>
</evidence>
<feature type="chain" id="PRO_5027805985" evidence="1">
    <location>
        <begin position="20"/>
        <end position="138"/>
    </location>
</feature>
<proteinExistence type="predicted"/>
<gene>
    <name evidence="5" type="primary">LOC114343423</name>
</gene>
<organism evidence="5">
    <name type="scientific">Diabrotica virgifera virgifera</name>
    <name type="common">western corn rootworm</name>
    <dbReference type="NCBI Taxonomy" id="50390"/>
    <lineage>
        <taxon>Eukaryota</taxon>
        <taxon>Metazoa</taxon>
        <taxon>Ecdysozoa</taxon>
        <taxon>Arthropoda</taxon>
        <taxon>Hexapoda</taxon>
        <taxon>Insecta</taxon>
        <taxon>Pterygota</taxon>
        <taxon>Neoptera</taxon>
        <taxon>Endopterygota</taxon>
        <taxon>Coleoptera</taxon>
        <taxon>Polyphaga</taxon>
        <taxon>Cucujiformia</taxon>
        <taxon>Chrysomeloidea</taxon>
        <taxon>Chrysomelidae</taxon>
        <taxon>Galerucinae</taxon>
        <taxon>Diabroticina</taxon>
        <taxon>Diabroticites</taxon>
        <taxon>Diabrotica</taxon>
    </lineage>
</organism>
<reference evidence="5" key="1">
    <citation type="submission" date="2025-04" db="UniProtKB">
        <authorList>
            <consortium name="RefSeq"/>
        </authorList>
    </citation>
    <scope>IDENTIFICATION</scope>
    <source>
        <tissue evidence="5">Whole insect</tissue>
    </source>
</reference>
<dbReference type="InterPro" id="IPR036880">
    <property type="entry name" value="Kunitz_BPTI_sf"/>
</dbReference>
<dbReference type="RefSeq" id="XP_028150050.1">
    <property type="nucleotide sequence ID" value="XM_028294249.1"/>
</dbReference>
<evidence type="ECO:0000256" key="1">
    <source>
        <dbReference type="SAM" id="SignalP"/>
    </source>
</evidence>
<keyword evidence="4" id="KW-1185">Reference proteome</keyword>
<dbReference type="InterPro" id="IPR002223">
    <property type="entry name" value="Kunitz_BPTI"/>
</dbReference>
<accession>A0A6P7H1V0</accession>
<evidence type="ECO:0000259" key="2">
    <source>
        <dbReference type="PROSITE" id="PS50279"/>
    </source>
</evidence>
<protein>
    <submittedName>
        <fullName evidence="5">Uncharacterized protein LOC114343423</fullName>
    </submittedName>
</protein>
<feature type="domain" description="BPTI/Kunitz inhibitor" evidence="2">
    <location>
        <begin position="52"/>
        <end position="106"/>
    </location>
</feature>
<reference evidence="3" key="2">
    <citation type="submission" date="2025-05" db="UniProtKB">
        <authorList>
            <consortium name="EnsemblMetazoa"/>
        </authorList>
    </citation>
    <scope>IDENTIFICATION</scope>
</reference>
<keyword evidence="1" id="KW-0732">Signal</keyword>
<dbReference type="OrthoDB" id="6775666at2759"/>
<dbReference type="Proteomes" id="UP001652700">
    <property type="component" value="Unplaced"/>
</dbReference>
<dbReference type="Pfam" id="PF00014">
    <property type="entry name" value="Kunitz_BPTI"/>
    <property type="match status" value="1"/>
</dbReference>
<dbReference type="InParanoid" id="A0A6P7H1V0"/>
<sequence length="138" mass="16191">MKFVYFPIFLVAFTSLVYTQNYIKEQEYAVERIAPDWYAEDNLDLPFLPRDCFRPVHDHKKGSGCPSTIVSWRWDMKAESCKLAAYGGCKPSKNLFFSMRECIRVAQPVCKRLIEDLKNYTLLDLLDMLIYKIQDDSN</sequence>